<dbReference type="GO" id="GO:0005634">
    <property type="term" value="C:nucleus"/>
    <property type="evidence" value="ECO:0007669"/>
    <property type="project" value="UniProtKB-SubCell"/>
</dbReference>
<organism evidence="4 5">
    <name type="scientific">Heterotrigona itama</name>
    <dbReference type="NCBI Taxonomy" id="395501"/>
    <lineage>
        <taxon>Eukaryota</taxon>
        <taxon>Metazoa</taxon>
        <taxon>Ecdysozoa</taxon>
        <taxon>Arthropoda</taxon>
        <taxon>Hexapoda</taxon>
        <taxon>Insecta</taxon>
        <taxon>Pterygota</taxon>
        <taxon>Neoptera</taxon>
        <taxon>Endopterygota</taxon>
        <taxon>Hymenoptera</taxon>
        <taxon>Apocrita</taxon>
        <taxon>Aculeata</taxon>
        <taxon>Apoidea</taxon>
        <taxon>Anthophila</taxon>
        <taxon>Apidae</taxon>
        <taxon>Heterotrigona</taxon>
    </lineage>
</organism>
<name>A0A6V7H7H6_9HYME</name>
<evidence type="ECO:0000313" key="5">
    <source>
        <dbReference type="Proteomes" id="UP000752696"/>
    </source>
</evidence>
<evidence type="ECO:0000313" key="4">
    <source>
        <dbReference type="EMBL" id="CAD1475991.1"/>
    </source>
</evidence>
<comment type="subcellular location">
    <subcellularLocation>
        <location evidence="1">Nucleus</location>
    </subcellularLocation>
</comment>
<comment type="caution">
    <text evidence="4">The sequence shown here is derived from an EMBL/GenBank/DDBJ whole genome shotgun (WGS) entry which is preliminary data.</text>
</comment>
<accession>A0A6V7H7H6</accession>
<dbReference type="AlphaFoldDB" id="A0A6V7H7H6"/>
<dbReference type="Gene3D" id="1.10.10.60">
    <property type="entry name" value="Homeodomain-like"/>
    <property type="match status" value="1"/>
</dbReference>
<dbReference type="Pfam" id="PF11427">
    <property type="entry name" value="HTH_Tnp_Tc3_1"/>
    <property type="match status" value="1"/>
</dbReference>
<protein>
    <recommendedName>
        <fullName evidence="3">Tc3 transposase DNA binding domain-containing protein</fullName>
    </recommendedName>
</protein>
<feature type="region of interest" description="Disordered" evidence="2">
    <location>
        <begin position="155"/>
        <end position="176"/>
    </location>
</feature>
<gene>
    <name evidence="4" type="ORF">MHI_LOCUS611915</name>
</gene>
<dbReference type="OrthoDB" id="120326at2759"/>
<reference evidence="4" key="1">
    <citation type="submission" date="2020-07" db="EMBL/GenBank/DDBJ databases">
        <authorList>
            <person name="Nazaruddin N."/>
        </authorList>
    </citation>
    <scope>NUCLEOTIDE SEQUENCE</scope>
</reference>
<evidence type="ECO:0000256" key="2">
    <source>
        <dbReference type="SAM" id="MobiDB-lite"/>
    </source>
</evidence>
<keyword evidence="5" id="KW-1185">Reference proteome</keyword>
<dbReference type="Gene3D" id="1.10.10.10">
    <property type="entry name" value="Winged helix-like DNA-binding domain superfamily/Winged helix DNA-binding domain"/>
    <property type="match status" value="1"/>
</dbReference>
<sequence length="176" mass="19980">MGRGKRLNPTEIQVILKLNEQHCSVTKIAKTVNRSRKVITNLLKDPDNYGRRKSCGRPQCLTARDKRAIIRLASNSTLTARQIAEEAGITTNVRNVRRLLKNCEHLERRKLQRKPWSKQLKLCRLQFPEEHELASASKSNCKLLVLFEEGSISAGVRSEGSSKQDTRTTIKSSKIC</sequence>
<dbReference type="Proteomes" id="UP000752696">
    <property type="component" value="Unassembled WGS sequence"/>
</dbReference>
<dbReference type="InterPro" id="IPR036388">
    <property type="entry name" value="WH-like_DNA-bd_sf"/>
</dbReference>
<dbReference type="EMBL" id="CAJDYZ010008936">
    <property type="protein sequence ID" value="CAD1475991.1"/>
    <property type="molecule type" value="Genomic_DNA"/>
</dbReference>
<dbReference type="GO" id="GO:0003677">
    <property type="term" value="F:DNA binding"/>
    <property type="evidence" value="ECO:0007669"/>
    <property type="project" value="InterPro"/>
</dbReference>
<proteinExistence type="predicted"/>
<dbReference type="InterPro" id="IPR009057">
    <property type="entry name" value="Homeodomain-like_sf"/>
</dbReference>
<feature type="domain" description="Tc3 transposase DNA binding" evidence="3">
    <location>
        <begin position="3"/>
        <end position="50"/>
    </location>
</feature>
<dbReference type="SUPFAM" id="SSF46689">
    <property type="entry name" value="Homeodomain-like"/>
    <property type="match status" value="1"/>
</dbReference>
<evidence type="ECO:0000256" key="1">
    <source>
        <dbReference type="ARBA" id="ARBA00004123"/>
    </source>
</evidence>
<feature type="non-terminal residue" evidence="4">
    <location>
        <position position="176"/>
    </location>
</feature>
<evidence type="ECO:0000259" key="3">
    <source>
        <dbReference type="Pfam" id="PF11427"/>
    </source>
</evidence>
<dbReference type="InterPro" id="IPR025898">
    <property type="entry name" value="Tc3_transposase_DNA-bd_dom"/>
</dbReference>